<feature type="signal peptide" evidence="13">
    <location>
        <begin position="1"/>
        <end position="22"/>
    </location>
</feature>
<accession>L8JNI9</accession>
<proteinExistence type="inferred from homology"/>
<dbReference type="EMBL" id="AMZN01000087">
    <property type="protein sequence ID" value="ELR68942.1"/>
    <property type="molecule type" value="Genomic_DNA"/>
</dbReference>
<evidence type="ECO:0000256" key="6">
    <source>
        <dbReference type="ARBA" id="ARBA00023004"/>
    </source>
</evidence>
<keyword evidence="17" id="KW-1185">Reference proteome</keyword>
<dbReference type="AlphaFoldDB" id="L8JNI9"/>
<comment type="subcellular location">
    <subcellularLocation>
        <location evidence="1 11">Cell outer membrane</location>
        <topology evidence="1 11">Multi-pass membrane protein</topology>
    </subcellularLocation>
</comment>
<feature type="domain" description="TonB-dependent receptor-like beta-barrel" evidence="14">
    <location>
        <begin position="433"/>
        <end position="816"/>
    </location>
</feature>
<dbReference type="Proteomes" id="UP000011135">
    <property type="component" value="Unassembled WGS sequence"/>
</dbReference>
<evidence type="ECO:0000256" key="11">
    <source>
        <dbReference type="PROSITE-ProRule" id="PRU01360"/>
    </source>
</evidence>
<evidence type="ECO:0000259" key="14">
    <source>
        <dbReference type="Pfam" id="PF00593"/>
    </source>
</evidence>
<dbReference type="Gene3D" id="2.60.40.1120">
    <property type="entry name" value="Carboxypeptidase-like, regulatory domain"/>
    <property type="match status" value="1"/>
</dbReference>
<evidence type="ECO:0000259" key="15">
    <source>
        <dbReference type="Pfam" id="PF07715"/>
    </source>
</evidence>
<dbReference type="InterPro" id="IPR023997">
    <property type="entry name" value="TonB-dep_OMP_SusC/RagA_CS"/>
</dbReference>
<keyword evidence="4" id="KW-0410">Iron transport</keyword>
<dbReference type="InterPro" id="IPR000531">
    <property type="entry name" value="Beta-barrel_TonB"/>
</dbReference>
<dbReference type="Gene3D" id="2.170.130.10">
    <property type="entry name" value="TonB-dependent receptor, plug domain"/>
    <property type="match status" value="1"/>
</dbReference>
<dbReference type="InterPro" id="IPR008969">
    <property type="entry name" value="CarboxyPept-like_regulatory"/>
</dbReference>
<dbReference type="Pfam" id="PF07715">
    <property type="entry name" value="Plug"/>
    <property type="match status" value="1"/>
</dbReference>
<dbReference type="PROSITE" id="PS52016">
    <property type="entry name" value="TONB_DEPENDENT_REC_3"/>
    <property type="match status" value="1"/>
</dbReference>
<dbReference type="InterPro" id="IPR012910">
    <property type="entry name" value="Plug_dom"/>
</dbReference>
<keyword evidence="5 11" id="KW-0812">Transmembrane</keyword>
<dbReference type="GO" id="GO:0006826">
    <property type="term" value="P:iron ion transport"/>
    <property type="evidence" value="ECO:0007669"/>
    <property type="project" value="UniProtKB-KW"/>
</dbReference>
<dbReference type="PANTHER" id="PTHR32552:SF81">
    <property type="entry name" value="TONB-DEPENDENT OUTER MEMBRANE RECEPTOR"/>
    <property type="match status" value="1"/>
</dbReference>
<keyword evidence="3 11" id="KW-1134">Transmembrane beta strand</keyword>
<evidence type="ECO:0000313" key="16">
    <source>
        <dbReference type="EMBL" id="ELR68942.1"/>
    </source>
</evidence>
<evidence type="ECO:0000256" key="10">
    <source>
        <dbReference type="ARBA" id="ARBA00023237"/>
    </source>
</evidence>
<reference evidence="16 17" key="1">
    <citation type="submission" date="2012-12" db="EMBL/GenBank/DDBJ databases">
        <title>Genome assembly of Fulvivirga imtechensis AK7.</title>
        <authorList>
            <person name="Nupur N."/>
            <person name="Khatri I."/>
            <person name="Kumar R."/>
            <person name="Subramanian S."/>
            <person name="Pinnaka A."/>
        </authorList>
    </citation>
    <scope>NUCLEOTIDE SEQUENCE [LARGE SCALE GENOMIC DNA]</scope>
    <source>
        <strain evidence="16 17">AK7</strain>
    </source>
</reference>
<dbReference type="Pfam" id="PF00593">
    <property type="entry name" value="TonB_dep_Rec_b-barrel"/>
    <property type="match status" value="1"/>
</dbReference>
<feature type="domain" description="TonB-dependent receptor plug" evidence="15">
    <location>
        <begin position="124"/>
        <end position="242"/>
    </location>
</feature>
<evidence type="ECO:0000256" key="5">
    <source>
        <dbReference type="ARBA" id="ARBA00022692"/>
    </source>
</evidence>
<dbReference type="PATRIC" id="fig|1237149.3.peg.5015"/>
<dbReference type="InterPro" id="IPR023996">
    <property type="entry name" value="TonB-dep_OMP_SusC/RagA"/>
</dbReference>
<evidence type="ECO:0000256" key="1">
    <source>
        <dbReference type="ARBA" id="ARBA00004571"/>
    </source>
</evidence>
<dbReference type="InterPro" id="IPR039426">
    <property type="entry name" value="TonB-dep_rcpt-like"/>
</dbReference>
<keyword evidence="8 12" id="KW-0798">TonB box</keyword>
<dbReference type="InterPro" id="IPR037066">
    <property type="entry name" value="Plug_dom_sf"/>
</dbReference>
<dbReference type="STRING" id="1237149.C900_05635"/>
<evidence type="ECO:0000256" key="3">
    <source>
        <dbReference type="ARBA" id="ARBA00022452"/>
    </source>
</evidence>
<keyword evidence="9 11" id="KW-0472">Membrane</keyword>
<evidence type="ECO:0000256" key="8">
    <source>
        <dbReference type="ARBA" id="ARBA00023077"/>
    </source>
</evidence>
<comment type="similarity">
    <text evidence="11 12">Belongs to the TonB-dependent receptor family.</text>
</comment>
<feature type="chain" id="PRO_5003994093" evidence="13">
    <location>
        <begin position="23"/>
        <end position="1073"/>
    </location>
</feature>
<protein>
    <submittedName>
        <fullName evidence="16">TonB-dependent receptor</fullName>
    </submittedName>
</protein>
<dbReference type="NCBIfam" id="TIGR04056">
    <property type="entry name" value="OMP_RagA_SusC"/>
    <property type="match status" value="1"/>
</dbReference>
<dbReference type="InterPro" id="IPR036942">
    <property type="entry name" value="Beta-barrel_TonB_sf"/>
</dbReference>
<evidence type="ECO:0000256" key="12">
    <source>
        <dbReference type="RuleBase" id="RU003357"/>
    </source>
</evidence>
<keyword evidence="13" id="KW-0732">Signal</keyword>
<keyword evidence="2 11" id="KW-0813">Transport</keyword>
<name>L8JNI9_9BACT</name>
<evidence type="ECO:0000313" key="17">
    <source>
        <dbReference type="Proteomes" id="UP000011135"/>
    </source>
</evidence>
<keyword evidence="6" id="KW-0408">Iron</keyword>
<gene>
    <name evidence="16" type="ORF">C900_05635</name>
</gene>
<dbReference type="GO" id="GO:0009279">
    <property type="term" value="C:cell outer membrane"/>
    <property type="evidence" value="ECO:0007669"/>
    <property type="project" value="UniProtKB-SubCell"/>
</dbReference>
<dbReference type="eggNOG" id="COG1629">
    <property type="taxonomic scope" value="Bacteria"/>
</dbReference>
<evidence type="ECO:0000256" key="7">
    <source>
        <dbReference type="ARBA" id="ARBA00023065"/>
    </source>
</evidence>
<dbReference type="Pfam" id="PF13715">
    <property type="entry name" value="CarbopepD_reg_2"/>
    <property type="match status" value="1"/>
</dbReference>
<dbReference type="RefSeq" id="WP_009582743.1">
    <property type="nucleotide sequence ID" value="NZ_AMZN01000087.1"/>
</dbReference>
<evidence type="ECO:0000256" key="13">
    <source>
        <dbReference type="SAM" id="SignalP"/>
    </source>
</evidence>
<dbReference type="OrthoDB" id="9768177at2"/>
<evidence type="ECO:0000256" key="9">
    <source>
        <dbReference type="ARBA" id="ARBA00023136"/>
    </source>
</evidence>
<dbReference type="SUPFAM" id="SSF49464">
    <property type="entry name" value="Carboxypeptidase regulatory domain-like"/>
    <property type="match status" value="1"/>
</dbReference>
<dbReference type="SUPFAM" id="SSF56935">
    <property type="entry name" value="Porins"/>
    <property type="match status" value="1"/>
</dbReference>
<keyword evidence="16" id="KW-0675">Receptor</keyword>
<sequence length="1073" mass="116629">MKKFLLFSFMLVLAFGSSDLLAQERTVSGKVTSLDEGQPLPGVNVVLKGTTTGTVTDIDGNYRLNVPQEGGTLIFSFIGLESQETVIGTRSVIDVQMASDVTQLSEVIVTAQGIRREAKALGYGVERVGGDQVQQVSEPDPLRALQGKIPGVNIISSSSAPGSATRLTIRGNSSLLGDNQPLFVVDGVPFNNSTNATFNQLTGGGSYGSRIQDLDPNNIESMTVLKGAAAAALYGSRAANGVVLITTKSGSPTVSKKGLEITLNSAYTMEEVANLPDYQNTYGTGTNFNYSQVNGSWGAPFVGTKPYASVTEIPHWYDGVIGLEEYWGTTVPYRAYPDNVKDFFKTGHILENSISVSGGNENSVLTVVASRTNQEGIVPETEFKRTNFSIGGQTILANGFTIGGNLQYTNSFQHSFQGGANNAIGNASAFGRTLYLGRNWDLHGQPYQNPLTGGSVFFIATSQSDNPLWSVKNAGMESETDRYTATVNVGYDVLDWLNVGARLGVNGYTQRQTDWFRPGSRGANGSGQITDFDVAFQEVDYNLIITATRDITEDIGFRGLIGHNINQRTFDSQAFQGTGYVAFDIDDIDNTNSVIPFGGTYSQRRLIGAYADFSFDYKEFVFLNLTARNDWSSTLPEDNRSFFYPAVSASFIFTDALNISSNVLNFGKLRANWAQVGNDTDPYQLNPVYFLNANGITAAGATAMPFIGVPGATLQNTAPDPNLKPETTTEIEFGTELQFFNNRIRVDAAVYQRDSEDQIAGVAIPAESGFQSFFTNVGKVRNRGVEVGLSVTPVRLNNGFEWNFYGTFTHNKNTVEELLEGTDEIVLRNTFAGSVQAVHIVGQEYGLIRGTVAARDDEGNLLIDPSNGQLIADLTPRIIGNPNPDFLVGITNTFSWKGISLSAVIDWRQGGDLYSVTNLSLLGRGVTKDTEDREITKIIPGVYGDPNTGEPLRDDAGNKIPNQTIVEENTLWFGNTFAINAQDEWSVWDATTIRLREVTLGYTFPKSLLEKTPFGSARIAFTGRNLWYNAPNFPKASNFDPEVSQFGNTNAQGFEFTSAPSVRRYGVNLSVTF</sequence>
<evidence type="ECO:0000256" key="4">
    <source>
        <dbReference type="ARBA" id="ARBA00022496"/>
    </source>
</evidence>
<dbReference type="PANTHER" id="PTHR32552">
    <property type="entry name" value="FERRICHROME IRON RECEPTOR-RELATED"/>
    <property type="match status" value="1"/>
</dbReference>
<keyword evidence="10 11" id="KW-0998">Cell outer membrane</keyword>
<dbReference type="Gene3D" id="2.40.170.20">
    <property type="entry name" value="TonB-dependent receptor, beta-barrel domain"/>
    <property type="match status" value="1"/>
</dbReference>
<evidence type="ECO:0000256" key="2">
    <source>
        <dbReference type="ARBA" id="ARBA00022448"/>
    </source>
</evidence>
<dbReference type="NCBIfam" id="TIGR04057">
    <property type="entry name" value="SusC_RagA_signa"/>
    <property type="match status" value="1"/>
</dbReference>
<comment type="caution">
    <text evidence="16">The sequence shown here is derived from an EMBL/GenBank/DDBJ whole genome shotgun (WGS) entry which is preliminary data.</text>
</comment>
<organism evidence="16 17">
    <name type="scientific">Fulvivirga imtechensis AK7</name>
    <dbReference type="NCBI Taxonomy" id="1237149"/>
    <lineage>
        <taxon>Bacteria</taxon>
        <taxon>Pseudomonadati</taxon>
        <taxon>Bacteroidota</taxon>
        <taxon>Cytophagia</taxon>
        <taxon>Cytophagales</taxon>
        <taxon>Fulvivirgaceae</taxon>
        <taxon>Fulvivirga</taxon>
    </lineage>
</organism>
<keyword evidence="7" id="KW-0406">Ion transport</keyword>